<gene>
    <name evidence="9" type="ORF">SAMN05443638_10430</name>
</gene>
<dbReference type="RefSeq" id="WP_072893033.1">
    <property type="nucleotide sequence ID" value="NZ_FQVM01000004.1"/>
</dbReference>
<feature type="transmembrane region" description="Helical" evidence="8">
    <location>
        <begin position="473"/>
        <end position="492"/>
    </location>
</feature>
<dbReference type="EMBL" id="FQVM01000004">
    <property type="protein sequence ID" value="SHE51569.1"/>
    <property type="molecule type" value="Genomic_DNA"/>
</dbReference>
<feature type="transmembrane region" description="Helical" evidence="8">
    <location>
        <begin position="385"/>
        <end position="405"/>
    </location>
</feature>
<sequence>MKNNFYKNTIVLTASNVTVGILGFIFSIYLSKILGAEGMALYSLVMPVYNLFIALMTAGIIAAISKVSAIYSSENDYGNLFKTIKTVSTFNIIWAIIIGILVFSFADFLGTNWIKDPRTINAIKVTCPAMIFIALSNILKGYFYGTSKLFVPSFIDILEKALRIFIISLLIYFLKAKSLSSLVTVAYVALCIGELQSLILLFLYYRNLKKDIIVSSKKRESRLQLLMDVLVVSFPLCITGFLNNIFYTISALIVPRRLVSSGFKYGAALSMIGKYNGMALNIVTFPGVIINSLNTLLIPDLSQTMSEKNYYAVSKRIRDVLRLVFLIGIGTTVLCLSIPDSLGQMFFSRNDLGLYIKAAAITAPIQFLSLTMYGILNGLGRQGILLRNTIITETLEITLLFILTGISRINIFGYCITALIVHSLSLILNLYETNKVIEINFSIINIIIFILVGVLFYFSLSIISSLLINTNVIFKNVLFILITFIFFVLFALKYKISED</sequence>
<dbReference type="NCBIfam" id="TIGR02900">
    <property type="entry name" value="spore_V_B"/>
    <property type="match status" value="1"/>
</dbReference>
<keyword evidence="10" id="KW-1185">Reference proteome</keyword>
<dbReference type="GO" id="GO:0005886">
    <property type="term" value="C:plasma membrane"/>
    <property type="evidence" value="ECO:0007669"/>
    <property type="project" value="TreeGrafter"/>
</dbReference>
<feature type="transmembrane region" description="Helical" evidence="8">
    <location>
        <begin position="122"/>
        <end position="145"/>
    </location>
</feature>
<feature type="transmembrane region" description="Helical" evidence="8">
    <location>
        <begin position="411"/>
        <end position="431"/>
    </location>
</feature>
<evidence type="ECO:0000256" key="5">
    <source>
        <dbReference type="ARBA" id="ARBA00022989"/>
    </source>
</evidence>
<evidence type="ECO:0000256" key="6">
    <source>
        <dbReference type="ARBA" id="ARBA00023136"/>
    </source>
</evidence>
<dbReference type="OrthoDB" id="9775950at2"/>
<evidence type="ECO:0000313" key="10">
    <source>
        <dbReference type="Proteomes" id="UP000184035"/>
    </source>
</evidence>
<dbReference type="Pfam" id="PF01943">
    <property type="entry name" value="Polysacc_synt"/>
    <property type="match status" value="1"/>
</dbReference>
<evidence type="ECO:0000313" key="9">
    <source>
        <dbReference type="EMBL" id="SHE51569.1"/>
    </source>
</evidence>
<feature type="transmembrane region" description="Helical" evidence="8">
    <location>
        <begin position="157"/>
        <end position="174"/>
    </location>
</feature>
<keyword evidence="5 8" id="KW-1133">Transmembrane helix</keyword>
<feature type="transmembrane region" description="Helical" evidence="8">
    <location>
        <begin position="320"/>
        <end position="339"/>
    </location>
</feature>
<dbReference type="InterPro" id="IPR002797">
    <property type="entry name" value="Polysacc_synth"/>
</dbReference>
<comment type="subcellular location">
    <subcellularLocation>
        <location evidence="1">Membrane</location>
        <topology evidence="1">Multi-pass membrane protein</topology>
    </subcellularLocation>
</comment>
<protein>
    <recommendedName>
        <fullName evidence="7">Multidrug-efflux transporter</fullName>
    </recommendedName>
</protein>
<evidence type="ECO:0000256" key="3">
    <source>
        <dbReference type="ARBA" id="ARBA00022448"/>
    </source>
</evidence>
<feature type="transmembrane region" description="Helical" evidence="8">
    <location>
        <begin position="12"/>
        <end position="31"/>
    </location>
</feature>
<evidence type="ECO:0000256" key="8">
    <source>
        <dbReference type="SAM" id="Phobius"/>
    </source>
</evidence>
<feature type="transmembrane region" description="Helical" evidence="8">
    <location>
        <begin position="186"/>
        <end position="205"/>
    </location>
</feature>
<evidence type="ECO:0000256" key="1">
    <source>
        <dbReference type="ARBA" id="ARBA00004141"/>
    </source>
</evidence>
<dbReference type="PIRSF" id="PIRSF038958">
    <property type="entry name" value="PG_synth_SpoVB"/>
    <property type="match status" value="1"/>
</dbReference>
<evidence type="ECO:0000256" key="7">
    <source>
        <dbReference type="ARBA" id="ARBA00031636"/>
    </source>
</evidence>
<dbReference type="Proteomes" id="UP000184035">
    <property type="component" value="Unassembled WGS sequence"/>
</dbReference>
<dbReference type="PANTHER" id="PTHR43298:SF2">
    <property type="entry name" value="FMN_FAD EXPORTER YEEO-RELATED"/>
    <property type="match status" value="1"/>
</dbReference>
<dbReference type="InterPro" id="IPR024923">
    <property type="entry name" value="PG_synth_SpoVB"/>
</dbReference>
<comment type="similarity">
    <text evidence="2">Belongs to the multi antimicrobial extrusion (MATE) (TC 2.A.66.1) family.</text>
</comment>
<feature type="transmembrane region" description="Helical" evidence="8">
    <location>
        <begin position="354"/>
        <end position="373"/>
    </location>
</feature>
<dbReference type="InterPro" id="IPR050222">
    <property type="entry name" value="MATE_MdtK"/>
</dbReference>
<keyword evidence="4 8" id="KW-0812">Transmembrane</keyword>
<dbReference type="STRING" id="1533.SAMN05443638_10430"/>
<dbReference type="InterPro" id="IPR014249">
    <property type="entry name" value="Spore_V_B"/>
</dbReference>
<feature type="transmembrane region" description="Helical" evidence="8">
    <location>
        <begin position="225"/>
        <end position="254"/>
    </location>
</feature>
<feature type="transmembrane region" description="Helical" evidence="8">
    <location>
        <begin position="92"/>
        <end position="110"/>
    </location>
</feature>
<feature type="transmembrane region" description="Helical" evidence="8">
    <location>
        <begin position="443"/>
        <end position="467"/>
    </location>
</feature>
<evidence type="ECO:0000256" key="2">
    <source>
        <dbReference type="ARBA" id="ARBA00010199"/>
    </source>
</evidence>
<dbReference type="AlphaFoldDB" id="A0A1M4U4B0"/>
<accession>A0A1M4U4B0</accession>
<keyword evidence="3" id="KW-0813">Transport</keyword>
<name>A0A1M4U4B0_9CLOT</name>
<proteinExistence type="inferred from homology"/>
<dbReference type="PANTHER" id="PTHR43298">
    <property type="entry name" value="MULTIDRUG RESISTANCE PROTEIN NORM-RELATED"/>
    <property type="match status" value="1"/>
</dbReference>
<reference evidence="9 10" key="1">
    <citation type="submission" date="2016-11" db="EMBL/GenBank/DDBJ databases">
        <authorList>
            <person name="Jaros S."/>
            <person name="Januszkiewicz K."/>
            <person name="Wedrychowicz H."/>
        </authorList>
    </citation>
    <scope>NUCLEOTIDE SEQUENCE [LARGE SCALE GENOMIC DNA]</scope>
    <source>
        <strain evidence="9 10">DSM 2631</strain>
    </source>
</reference>
<keyword evidence="6 8" id="KW-0472">Membrane</keyword>
<evidence type="ECO:0000256" key="4">
    <source>
        <dbReference type="ARBA" id="ARBA00022692"/>
    </source>
</evidence>
<feature type="transmembrane region" description="Helical" evidence="8">
    <location>
        <begin position="278"/>
        <end position="299"/>
    </location>
</feature>
<organism evidence="9 10">
    <name type="scientific">Clostridium fallax</name>
    <dbReference type="NCBI Taxonomy" id="1533"/>
    <lineage>
        <taxon>Bacteria</taxon>
        <taxon>Bacillati</taxon>
        <taxon>Bacillota</taxon>
        <taxon>Clostridia</taxon>
        <taxon>Eubacteriales</taxon>
        <taxon>Clostridiaceae</taxon>
        <taxon>Clostridium</taxon>
    </lineage>
</organism>
<feature type="transmembrane region" description="Helical" evidence="8">
    <location>
        <begin position="51"/>
        <end position="71"/>
    </location>
</feature>